<feature type="transmembrane region" description="Helical" evidence="7">
    <location>
        <begin position="162"/>
        <end position="182"/>
    </location>
</feature>
<dbReference type="PANTHER" id="PTHR42810">
    <property type="entry name" value="PURINE PERMEASE C1399.01C-RELATED"/>
    <property type="match status" value="1"/>
</dbReference>
<feature type="transmembrane region" description="Helical" evidence="7">
    <location>
        <begin position="312"/>
        <end position="334"/>
    </location>
</feature>
<dbReference type="NCBIfam" id="NF037981">
    <property type="entry name" value="NCS2_1"/>
    <property type="match status" value="1"/>
</dbReference>
<dbReference type="Pfam" id="PF00860">
    <property type="entry name" value="Xan_ur_permease"/>
    <property type="match status" value="1"/>
</dbReference>
<evidence type="ECO:0000313" key="8">
    <source>
        <dbReference type="EMBL" id="MDE5416034.1"/>
    </source>
</evidence>
<evidence type="ECO:0000256" key="3">
    <source>
        <dbReference type="ARBA" id="ARBA00022448"/>
    </source>
</evidence>
<dbReference type="Proteomes" id="UP001148125">
    <property type="component" value="Unassembled WGS sequence"/>
</dbReference>
<feature type="transmembrane region" description="Helical" evidence="7">
    <location>
        <begin position="102"/>
        <end position="122"/>
    </location>
</feature>
<feature type="transmembrane region" description="Helical" evidence="7">
    <location>
        <begin position="128"/>
        <end position="150"/>
    </location>
</feature>
<dbReference type="RefSeq" id="WP_275120623.1">
    <property type="nucleotide sequence ID" value="NZ_JAOTPO010000025.1"/>
</dbReference>
<evidence type="ECO:0000313" key="9">
    <source>
        <dbReference type="Proteomes" id="UP001148125"/>
    </source>
</evidence>
<evidence type="ECO:0000256" key="7">
    <source>
        <dbReference type="SAM" id="Phobius"/>
    </source>
</evidence>
<keyword evidence="6 7" id="KW-0472">Membrane</keyword>
<keyword evidence="5 7" id="KW-1133">Transmembrane helix</keyword>
<dbReference type="PANTHER" id="PTHR42810:SF6">
    <property type="entry name" value="PURINE PERMEASE YBBY-RELATED"/>
    <property type="match status" value="1"/>
</dbReference>
<protein>
    <submittedName>
        <fullName evidence="8">Uracil/xanthine transporter</fullName>
    </submittedName>
</protein>
<dbReference type="NCBIfam" id="NF008502">
    <property type="entry name" value="PRK11412.1"/>
    <property type="match status" value="1"/>
</dbReference>
<evidence type="ECO:0000256" key="5">
    <source>
        <dbReference type="ARBA" id="ARBA00022989"/>
    </source>
</evidence>
<name>A0ABT5VKU2_9BACI</name>
<feature type="transmembrane region" description="Helical" evidence="7">
    <location>
        <begin position="75"/>
        <end position="95"/>
    </location>
</feature>
<feature type="transmembrane region" description="Helical" evidence="7">
    <location>
        <begin position="16"/>
        <end position="37"/>
    </location>
</feature>
<comment type="similarity">
    <text evidence="2">Belongs to the nucleobase:cation symporter-2 (NCS2) (TC 2.A.40) family.</text>
</comment>
<keyword evidence="3" id="KW-0813">Transport</keyword>
<accession>A0ABT5VKU2</accession>
<feature type="transmembrane region" description="Helical" evidence="7">
    <location>
        <begin position="401"/>
        <end position="423"/>
    </location>
</feature>
<dbReference type="InterPro" id="IPR006043">
    <property type="entry name" value="NCS2"/>
</dbReference>
<sequence>MNKLPISIAFLGGFQWLFFMFANTVVIPISIGAAFDLEQIEIVSAIQRSFIFTGIACILQGLIGHRYALMEGQSGLWWGVILSLAATASTLNVELTTIGGSIAVGAIISGLIVSILGALGLGELLKKWFTPVVMFVFLLLLANQLIYIFLKGMLGLNESEYIDVRVASFSFVIAAITIFLNVKGKGAISNLSLLIGMAIGWIGAVFLLQHETVSSVKTTPFLTWFPWGAPSFEWGIILTVVITGLLNTTNTIATLKGAEDIYERETQPKQYRASLMLSGGYTSVSGMLGLVPYAPYASSLGFLQSTGIKERLPFFIGSGLFIIIGAIPALSAFFSTIPHSVGNTILFVAYLQLFRSALRNIEGLQFTSKTIYRIAFPALLGMSIMNLPAEAFTQIPVLVQPLVSNGLLMGILAALFSEFIYYLSQSRKKVVEQGHRLEQ</sequence>
<organism evidence="8 9">
    <name type="scientific">Alkalihalobacterium chitinilyticum</name>
    <dbReference type="NCBI Taxonomy" id="2980103"/>
    <lineage>
        <taxon>Bacteria</taxon>
        <taxon>Bacillati</taxon>
        <taxon>Bacillota</taxon>
        <taxon>Bacilli</taxon>
        <taxon>Bacillales</taxon>
        <taxon>Bacillaceae</taxon>
        <taxon>Alkalihalobacterium</taxon>
    </lineage>
</organism>
<feature type="transmembrane region" description="Helical" evidence="7">
    <location>
        <begin position="49"/>
        <end position="69"/>
    </location>
</feature>
<proteinExistence type="inferred from homology"/>
<keyword evidence="4 7" id="KW-0812">Transmembrane</keyword>
<comment type="caution">
    <text evidence="8">The sequence shown here is derived from an EMBL/GenBank/DDBJ whole genome shotgun (WGS) entry which is preliminary data.</text>
</comment>
<evidence type="ECO:0000256" key="1">
    <source>
        <dbReference type="ARBA" id="ARBA00004141"/>
    </source>
</evidence>
<dbReference type="EMBL" id="JAOTPO010000025">
    <property type="protein sequence ID" value="MDE5416034.1"/>
    <property type="molecule type" value="Genomic_DNA"/>
</dbReference>
<reference evidence="8" key="1">
    <citation type="submission" date="2024-05" db="EMBL/GenBank/DDBJ databases">
        <title>Alkalihalobacillus sp. strain MEB203 novel alkaliphilic bacterium from Lonar Lake, India.</title>
        <authorList>
            <person name="Joshi A."/>
            <person name="Thite S."/>
            <person name="Mengade P."/>
        </authorList>
    </citation>
    <scope>NUCLEOTIDE SEQUENCE</scope>
    <source>
        <strain evidence="8">MEB 203</strain>
    </source>
</reference>
<evidence type="ECO:0000256" key="6">
    <source>
        <dbReference type="ARBA" id="ARBA00023136"/>
    </source>
</evidence>
<keyword evidence="9" id="KW-1185">Reference proteome</keyword>
<feature type="transmembrane region" description="Helical" evidence="7">
    <location>
        <begin position="370"/>
        <end position="389"/>
    </location>
</feature>
<evidence type="ECO:0000256" key="4">
    <source>
        <dbReference type="ARBA" id="ARBA00022692"/>
    </source>
</evidence>
<feature type="transmembrane region" description="Helical" evidence="7">
    <location>
        <begin position="188"/>
        <end position="208"/>
    </location>
</feature>
<evidence type="ECO:0000256" key="2">
    <source>
        <dbReference type="ARBA" id="ARBA00008821"/>
    </source>
</evidence>
<comment type="subcellular location">
    <subcellularLocation>
        <location evidence="1">Membrane</location>
        <topology evidence="1">Multi-pass membrane protein</topology>
    </subcellularLocation>
</comment>
<gene>
    <name evidence="8" type="ORF">N7Z68_22150</name>
</gene>